<evidence type="ECO:0000256" key="3">
    <source>
        <dbReference type="ARBA" id="ARBA00044493"/>
    </source>
</evidence>
<gene>
    <name evidence="6" type="ORF">PhCBS80983_g00462</name>
</gene>
<protein>
    <recommendedName>
        <fullName evidence="5">PROP1-like PPR domain-containing protein</fullName>
    </recommendedName>
</protein>
<evidence type="ECO:0000313" key="7">
    <source>
        <dbReference type="Proteomes" id="UP000318582"/>
    </source>
</evidence>
<comment type="subunit">
    <text evidence="4">Binds to mitochondrial small subunit 15S rRNA.</text>
</comment>
<dbReference type="AlphaFoldDB" id="A0A507EGF0"/>
<evidence type="ECO:0000256" key="2">
    <source>
        <dbReference type="ARBA" id="ARBA00022737"/>
    </source>
</evidence>
<dbReference type="EMBL" id="QEAQ01000003">
    <property type="protein sequence ID" value="TPX62326.1"/>
    <property type="molecule type" value="Genomic_DNA"/>
</dbReference>
<dbReference type="PANTHER" id="PTHR47447:SF17">
    <property type="entry name" value="OS12G0638900 PROTEIN"/>
    <property type="match status" value="1"/>
</dbReference>
<keyword evidence="7" id="KW-1185">Reference proteome</keyword>
<keyword evidence="2" id="KW-0677">Repeat</keyword>
<dbReference type="InterPro" id="IPR033443">
    <property type="entry name" value="PROP1-like_PPR_dom"/>
</dbReference>
<dbReference type="Pfam" id="PF17177">
    <property type="entry name" value="PPR_long"/>
    <property type="match status" value="1"/>
</dbReference>
<comment type="similarity">
    <text evidence="1">Belongs to the CCM1 family.</text>
</comment>
<accession>A0A507EGF0</accession>
<evidence type="ECO:0000256" key="1">
    <source>
        <dbReference type="ARBA" id="ARBA00006192"/>
    </source>
</evidence>
<dbReference type="Gene3D" id="1.25.40.10">
    <property type="entry name" value="Tetratricopeptide repeat domain"/>
    <property type="match status" value="3"/>
</dbReference>
<dbReference type="InterPro" id="IPR002885">
    <property type="entry name" value="PPR_rpt"/>
</dbReference>
<reference evidence="6 7" key="1">
    <citation type="journal article" date="2019" name="Sci. Rep.">
        <title>Comparative genomics of chytrid fungi reveal insights into the obligate biotrophic and pathogenic lifestyle of Synchytrium endobioticum.</title>
        <authorList>
            <person name="van de Vossenberg B.T.L.H."/>
            <person name="Warris S."/>
            <person name="Nguyen H.D.T."/>
            <person name="van Gent-Pelzer M.P.E."/>
            <person name="Joly D.L."/>
            <person name="van de Geest H.C."/>
            <person name="Bonants P.J.M."/>
            <person name="Smith D.S."/>
            <person name="Levesque C.A."/>
            <person name="van der Lee T.A.J."/>
        </authorList>
    </citation>
    <scope>NUCLEOTIDE SEQUENCE [LARGE SCALE GENOMIC DNA]</scope>
    <source>
        <strain evidence="6 7">CBS 809.83</strain>
    </source>
</reference>
<organism evidence="6 7">
    <name type="scientific">Powellomyces hirtus</name>
    <dbReference type="NCBI Taxonomy" id="109895"/>
    <lineage>
        <taxon>Eukaryota</taxon>
        <taxon>Fungi</taxon>
        <taxon>Fungi incertae sedis</taxon>
        <taxon>Chytridiomycota</taxon>
        <taxon>Chytridiomycota incertae sedis</taxon>
        <taxon>Chytridiomycetes</taxon>
        <taxon>Spizellomycetales</taxon>
        <taxon>Powellomycetaceae</taxon>
        <taxon>Powellomyces</taxon>
    </lineage>
</organism>
<dbReference type="STRING" id="109895.A0A507EGF0"/>
<proteinExistence type="inferred from homology"/>
<evidence type="ECO:0000256" key="4">
    <source>
        <dbReference type="ARBA" id="ARBA00044511"/>
    </source>
</evidence>
<dbReference type="Pfam" id="PF01535">
    <property type="entry name" value="PPR"/>
    <property type="match status" value="3"/>
</dbReference>
<dbReference type="PANTHER" id="PTHR47447">
    <property type="entry name" value="OS03G0856100 PROTEIN"/>
    <property type="match status" value="1"/>
</dbReference>
<name>A0A507EGF0_9FUNG</name>
<feature type="domain" description="PROP1-like PPR" evidence="5">
    <location>
        <begin position="38"/>
        <end position="172"/>
    </location>
</feature>
<comment type="caution">
    <text evidence="6">The sequence shown here is derived from an EMBL/GenBank/DDBJ whole genome shotgun (WGS) entry which is preliminary data.</text>
</comment>
<comment type="function">
    <text evidence="3">Regulates mitochondrial small subunit maturation by controlling 15S rRNA 5'-end processing. Localizes to the 5' precursor of the 15S rRNA in a position that is subsequently occupied by mS47 in the mature yeast mtSSU. Uses structure and sequence-specific RNA recognition, binding to a single-stranded region of the precursor and specifically recognizing bases -6 to -1. The exchange of Ccm1 for mS47 is coupled to the irreversible removal of precursor rRNA that is accompanied by conformational changes of the mitoribosomal proteins uS5m and mS26. These conformational changes signal completion of 5'-end rRNA processing through protection of the mature 5'-end of the 15S rRNA and stabilization of mS47. The removal of the 5' precursor together with the dissociation of Ccm1 may be catalyzed by the 5'-3' exoribonuclease Pet127. Involved in the specific removal of group I introns in mitochondrial encoded transcripts.</text>
</comment>
<evidence type="ECO:0000259" key="5">
    <source>
        <dbReference type="Pfam" id="PF17177"/>
    </source>
</evidence>
<evidence type="ECO:0000313" key="6">
    <source>
        <dbReference type="EMBL" id="TPX62326.1"/>
    </source>
</evidence>
<sequence>MLASLWDVDHLPTTGRWTVRPRKRPITGAIDVAGSSIFALHDAFRQHNIRLAWQVYKEMFRKDTLHQMEADDHTRVLGYLTTHTLPLLGALHASRAMENMRRYGHQPDLRDYHAVMLCHLRNNDARRCALMFQRMLEDRVQPDLRAYTLLLAGYAQAKHFTGAQMVWKRMGAKVPGARADMDAWAIMIEACGRCSELEEGVKLYKKVQREVPGRLDRKVHEAMIKAYGAVKQIGPALTIFRQIKDGIAASPVDLETYDAVISGCETAQDLETASELWEELLLHCEGRSTADVPVVPLGETYTRMLALLARHGERERAVDLFEARSKSYPIDTQTYQQFFWAHVSGKDPIGAVKWYDEMVERGHMPDAPVVQKANQIRNVE</sequence>
<dbReference type="InterPro" id="IPR011990">
    <property type="entry name" value="TPR-like_helical_dom_sf"/>
</dbReference>
<dbReference type="Proteomes" id="UP000318582">
    <property type="component" value="Unassembled WGS sequence"/>
</dbReference>